<comment type="similarity">
    <text evidence="1">Belongs to the pseudomonas-type ThrB family.</text>
</comment>
<dbReference type="STRING" id="1715693.PH7735_03776"/>
<dbReference type="GO" id="GO:0004413">
    <property type="term" value="F:homoserine kinase activity"/>
    <property type="evidence" value="ECO:0007669"/>
    <property type="project" value="UniProtKB-EC"/>
</dbReference>
<evidence type="ECO:0000256" key="1">
    <source>
        <dbReference type="ARBA" id="ARBA00038240"/>
    </source>
</evidence>
<evidence type="ECO:0000313" key="3">
    <source>
        <dbReference type="EMBL" id="CUK13216.1"/>
    </source>
</evidence>
<dbReference type="GeneID" id="83882748"/>
<keyword evidence="3" id="KW-0418">Kinase</keyword>
<evidence type="ECO:0000313" key="4">
    <source>
        <dbReference type="Proteomes" id="UP000051870"/>
    </source>
</evidence>
<dbReference type="PANTHER" id="PTHR21064">
    <property type="entry name" value="AMINOGLYCOSIDE PHOSPHOTRANSFERASE DOMAIN-CONTAINING PROTEIN-RELATED"/>
    <property type="match status" value="1"/>
</dbReference>
<protein>
    <submittedName>
        <fullName evidence="3">Homoserine kinase</fullName>
        <ecNumber evidence="3">2.7.1.39</ecNumber>
    </submittedName>
</protein>
<dbReference type="InterPro" id="IPR011009">
    <property type="entry name" value="Kinase-like_dom_sf"/>
</dbReference>
<dbReference type="EC" id="2.7.1.39" evidence="3"/>
<dbReference type="InterPro" id="IPR002575">
    <property type="entry name" value="Aminoglycoside_PTrfase"/>
</dbReference>
<accession>A0A0N7MAL5</accession>
<keyword evidence="3" id="KW-0808">Transferase</keyword>
<feature type="domain" description="Aminoglycoside phosphotransferase" evidence="2">
    <location>
        <begin position="28"/>
        <end position="273"/>
    </location>
</feature>
<dbReference type="Proteomes" id="UP000051870">
    <property type="component" value="Unassembled WGS sequence"/>
</dbReference>
<dbReference type="RefSeq" id="WP_058312935.1">
    <property type="nucleotide sequence ID" value="NZ_CYTW01000006.1"/>
</dbReference>
<dbReference type="AlphaFoldDB" id="A0A0N7MAL5"/>
<reference evidence="4" key="1">
    <citation type="submission" date="2015-09" db="EMBL/GenBank/DDBJ databases">
        <authorList>
            <person name="Rodrigo-Torres Lidia"/>
            <person name="Arahal R.David."/>
        </authorList>
    </citation>
    <scope>NUCLEOTIDE SEQUENCE [LARGE SCALE GENOMIC DNA]</scope>
    <source>
        <strain evidence="4">CECT 7735</strain>
    </source>
</reference>
<name>A0A0N7MAL5_9RHOB</name>
<dbReference type="EMBL" id="CYTW01000006">
    <property type="protein sequence ID" value="CUK13216.1"/>
    <property type="molecule type" value="Genomic_DNA"/>
</dbReference>
<evidence type="ECO:0000259" key="2">
    <source>
        <dbReference type="Pfam" id="PF01636"/>
    </source>
</evidence>
<sequence>MNDSEARAFAVAAMQHWGVSDTPRLIKNRENAVFETRAPNGGKAALRLHRPGYQSDDSIRSELWWAEALVGEGMDVPVPFRTLNGDVLAQVTKAGRMASLVSWSEGEPMGDGDVPLRGTSAEQQALHKALGQELARLHTASDAADLPNDFTRPTLNLDALLGPDPAWGRFWENPALSSSEVSLLQDARLCLKGVVAKHADDNGDFGLIHADALRENVMVDQSRVKLIDFDDGVFGFRMYELGVAMSQNWDQPNKAELGRALLEGYASVRDLPEAADTLLEAFTVLRGLASCGWVIGRYDDDHPATRAYAARAVEMVRGWLGNRP</sequence>
<gene>
    <name evidence="3" type="primary">thrB_2</name>
    <name evidence="3" type="ORF">PH7735_03776</name>
</gene>
<dbReference type="SUPFAM" id="SSF56112">
    <property type="entry name" value="Protein kinase-like (PK-like)"/>
    <property type="match status" value="1"/>
</dbReference>
<keyword evidence="4" id="KW-1185">Reference proteome</keyword>
<dbReference type="Pfam" id="PF01636">
    <property type="entry name" value="APH"/>
    <property type="match status" value="1"/>
</dbReference>
<dbReference type="InterPro" id="IPR050249">
    <property type="entry name" value="Pseudomonas-type_ThrB"/>
</dbReference>
<proteinExistence type="inferred from homology"/>
<organism evidence="3 4">
    <name type="scientific">Shimia thalassica</name>
    <dbReference type="NCBI Taxonomy" id="1715693"/>
    <lineage>
        <taxon>Bacteria</taxon>
        <taxon>Pseudomonadati</taxon>
        <taxon>Pseudomonadota</taxon>
        <taxon>Alphaproteobacteria</taxon>
        <taxon>Rhodobacterales</taxon>
        <taxon>Roseobacteraceae</taxon>
    </lineage>
</organism>
<dbReference type="PANTHER" id="PTHR21064:SF6">
    <property type="entry name" value="AMINOGLYCOSIDE PHOSPHOTRANSFERASE DOMAIN-CONTAINING PROTEIN"/>
    <property type="match status" value="1"/>
</dbReference>
<dbReference type="Gene3D" id="3.90.1200.10">
    <property type="match status" value="1"/>
</dbReference>